<dbReference type="PROSITE" id="PS50076">
    <property type="entry name" value="DNAJ_2"/>
    <property type="match status" value="1"/>
</dbReference>
<comment type="caution">
    <text evidence="3">The sequence shown here is derived from an EMBL/GenBank/DDBJ whole genome shotgun (WGS) entry which is preliminary data.</text>
</comment>
<evidence type="ECO:0000256" key="1">
    <source>
        <dbReference type="SAM" id="MobiDB-lite"/>
    </source>
</evidence>
<reference evidence="3" key="1">
    <citation type="submission" date="2022-04" db="EMBL/GenBank/DDBJ databases">
        <title>Carnegiea gigantea Genome sequencing and assembly v2.</title>
        <authorList>
            <person name="Copetti D."/>
            <person name="Sanderson M.J."/>
            <person name="Burquez A."/>
            <person name="Wojciechowski M.F."/>
        </authorList>
    </citation>
    <scope>NUCLEOTIDE SEQUENCE</scope>
    <source>
        <strain evidence="3">SGP5-SGP5p</strain>
        <tissue evidence="3">Aerial part</tissue>
    </source>
</reference>
<dbReference type="PRINTS" id="PR00625">
    <property type="entry name" value="JDOMAIN"/>
</dbReference>
<name>A0A9Q1KCR9_9CARY</name>
<feature type="compositionally biased region" description="Low complexity" evidence="1">
    <location>
        <begin position="69"/>
        <end position="84"/>
    </location>
</feature>
<dbReference type="InterPro" id="IPR019734">
    <property type="entry name" value="TPR_rpt"/>
</dbReference>
<dbReference type="OrthoDB" id="10250354at2759"/>
<dbReference type="SMART" id="SM00271">
    <property type="entry name" value="DnaJ"/>
    <property type="match status" value="1"/>
</dbReference>
<dbReference type="InterPro" id="IPR001623">
    <property type="entry name" value="DnaJ_domain"/>
</dbReference>
<keyword evidence="4" id="KW-1185">Reference proteome</keyword>
<dbReference type="PANTHER" id="PTHR45181">
    <property type="entry name" value="HEAT SHOCK PROTEIN DNAJ WITH TETRATRICOPEPTIDE REPEAT-CONTAINING PROTEIN"/>
    <property type="match status" value="1"/>
</dbReference>
<dbReference type="Gene3D" id="1.25.40.10">
    <property type="entry name" value="Tetratricopeptide repeat domain"/>
    <property type="match status" value="3"/>
</dbReference>
<feature type="region of interest" description="Disordered" evidence="1">
    <location>
        <begin position="1"/>
        <end position="88"/>
    </location>
</feature>
<organism evidence="3 4">
    <name type="scientific">Carnegiea gigantea</name>
    <dbReference type="NCBI Taxonomy" id="171969"/>
    <lineage>
        <taxon>Eukaryota</taxon>
        <taxon>Viridiplantae</taxon>
        <taxon>Streptophyta</taxon>
        <taxon>Embryophyta</taxon>
        <taxon>Tracheophyta</taxon>
        <taxon>Spermatophyta</taxon>
        <taxon>Magnoliopsida</taxon>
        <taxon>eudicotyledons</taxon>
        <taxon>Gunneridae</taxon>
        <taxon>Pentapetalae</taxon>
        <taxon>Caryophyllales</taxon>
        <taxon>Cactineae</taxon>
        <taxon>Cactaceae</taxon>
        <taxon>Cactoideae</taxon>
        <taxon>Echinocereeae</taxon>
        <taxon>Carnegiea</taxon>
    </lineage>
</organism>
<dbReference type="Proteomes" id="UP001153076">
    <property type="component" value="Unassembled WGS sequence"/>
</dbReference>
<evidence type="ECO:0000313" key="3">
    <source>
        <dbReference type="EMBL" id="KAJ8440463.1"/>
    </source>
</evidence>
<evidence type="ECO:0000259" key="2">
    <source>
        <dbReference type="PROSITE" id="PS50076"/>
    </source>
</evidence>
<dbReference type="Pfam" id="PF00226">
    <property type="entry name" value="DnaJ"/>
    <property type="match status" value="1"/>
</dbReference>
<dbReference type="SUPFAM" id="SSF46565">
    <property type="entry name" value="Chaperone J-domain"/>
    <property type="match status" value="1"/>
</dbReference>
<evidence type="ECO:0000313" key="4">
    <source>
        <dbReference type="Proteomes" id="UP001153076"/>
    </source>
</evidence>
<feature type="compositionally biased region" description="Low complexity" evidence="1">
    <location>
        <begin position="35"/>
        <end position="44"/>
    </location>
</feature>
<gene>
    <name evidence="3" type="ORF">Cgig2_013622</name>
</gene>
<sequence length="1179" mass="128862">MPPAATVDFRASSNFTFDPANGSNPSDYGSFNTGSSSTSSSSSSVAGRPGPDVSARPKPRLSKQRRSSKPSSTTASATSATTDSGINPFRLVSSQSVDAPNLFGNFNGQFDNVDFVFGVSNLNKVSENANQVSVDSTWLETLGNVGDGFRSRGVDSGKNDTVQKEELKFSQSVGEPCLNEMPAQNYAAGGAAFSFGAAVIDQTDNEHVQAGKVGLEFELSNEMKKLNIENVEKGSSPVETVQDLKNTDVLKEGDQYFVFTSGAKSADGSIGNSVPWKIEVHTANSDESTGSVLLKPQPVNEKIFVFGSSRSSTKPDISSFQSQFSDEVKAKGNENASSFSASLGAESVSGEPEACTSAEDREAEFGFGASSSDFKLPDLDASLSFAANLVNGLSGKLESGPKMRVSRGKYLRKTKGKLKQTKPTRLHPMQKPVVTESTSCSTQDQEAAQCYSPMDFSPYEDTTLNNDVPLSGLETADQANLRHGCASAVYAESQPNLGFMNGGLGVASTDSGAGISANLSGQESDAAQFCFISRGGSRIEQKFAFTASRSAREPMLSLRHQHRRMYKLERGSVSGPTSASHGSSLSSKPRLSRLQGQAGDITASESMGKHGTERNEEQDDESALSAAEQACDKWRKRGNEAYEKGELSKAEDFYTWGVNCVPSDDTSAVAFRPLVRCYSNRAATRMALGRVREAIQDCLMAVKLDPTFHRARIRAANCHLLLGEVEDAIQGFEKSMDSSNVVCLDRQVIMSASDGIQKSQKVIERINRSAELLKLRTSEAATSALESITEAMSISSYSERLLGMKAEALCMLQKHEEAITLCQQTLDFAEKNFTAKPPGNCDVEISCLNVRQWRHRISSKCHFHLGRLEMALDLLEKQESANKSEEALVPLAVTIRELLEQKTAGNTAFQSGRHAEAVECYTSAISNSMESRPFAAICFCNRAAAHQALGQIADAIADCSLAIALDENYAKAISRRATLHEMIRDYKQAAADLQRLVCLLEKQSQQNSKESGSRNGKELRQVQQRLSMMEEEAKKDVPLDLYLILGIKKSDPASEIKKAYRKAALRHHPDKAAQALVRGDVGDEGRIWKDIAELIHKDSDRLFKMIGEAYAVLSDPTKREEYDHAEGMRKVLKESNNVRSTSRRYSDYFYSQGHPFERSSNRRYWQDTYRSDNSSYRRW</sequence>
<feature type="region of interest" description="Disordered" evidence="1">
    <location>
        <begin position="569"/>
        <end position="628"/>
    </location>
</feature>
<dbReference type="EMBL" id="JAKOGI010000189">
    <property type="protein sequence ID" value="KAJ8440463.1"/>
    <property type="molecule type" value="Genomic_DNA"/>
</dbReference>
<dbReference type="InterPro" id="IPR036869">
    <property type="entry name" value="J_dom_sf"/>
</dbReference>
<dbReference type="InterPro" id="IPR011990">
    <property type="entry name" value="TPR-like_helical_dom_sf"/>
</dbReference>
<dbReference type="Gene3D" id="1.10.287.110">
    <property type="entry name" value="DnaJ domain"/>
    <property type="match status" value="1"/>
</dbReference>
<dbReference type="PROSITE" id="PS00636">
    <property type="entry name" value="DNAJ_1"/>
    <property type="match status" value="1"/>
</dbReference>
<dbReference type="AlphaFoldDB" id="A0A9Q1KCR9"/>
<dbReference type="PANTHER" id="PTHR45181:SF8">
    <property type="entry name" value="HEAT SHOCK PROTEIN DNAJ WITH TETRATRICOPEPTIDE REPEAT-CONTAINING PROTEIN"/>
    <property type="match status" value="1"/>
</dbReference>
<accession>A0A9Q1KCR9</accession>
<feature type="domain" description="J" evidence="2">
    <location>
        <begin position="1040"/>
        <end position="1126"/>
    </location>
</feature>
<dbReference type="SMART" id="SM00028">
    <property type="entry name" value="TPR"/>
    <property type="match status" value="7"/>
</dbReference>
<feature type="compositionally biased region" description="Basic residues" evidence="1">
    <location>
        <begin position="57"/>
        <end position="68"/>
    </location>
</feature>
<proteinExistence type="predicted"/>
<dbReference type="CDD" id="cd06257">
    <property type="entry name" value="DnaJ"/>
    <property type="match status" value="1"/>
</dbReference>
<feature type="compositionally biased region" description="Polar residues" evidence="1">
    <location>
        <begin position="11"/>
        <end position="34"/>
    </location>
</feature>
<dbReference type="SUPFAM" id="SSF48452">
    <property type="entry name" value="TPR-like"/>
    <property type="match status" value="2"/>
</dbReference>
<dbReference type="InterPro" id="IPR018253">
    <property type="entry name" value="DnaJ_domain_CS"/>
</dbReference>
<protein>
    <recommendedName>
        <fullName evidence="2">J domain-containing protein</fullName>
    </recommendedName>
</protein>
<feature type="compositionally biased region" description="Low complexity" evidence="1">
    <location>
        <begin position="580"/>
        <end position="594"/>
    </location>
</feature>